<name>D5MLS8_METO1</name>
<accession>D5MLS8</accession>
<dbReference type="KEGG" id="mox:DAMO_2912"/>
<gene>
    <name evidence="1" type="ORF">DAMO_2912</name>
</gene>
<dbReference type="HOGENOM" id="CLU_1701020_0_0_0"/>
<proteinExistence type="predicted"/>
<protein>
    <submittedName>
        <fullName evidence="1">Uncharacterized protein</fullName>
    </submittedName>
</protein>
<sequence>MNSGSSAGAGTAVPAEAVQLQFVVLNVEPEPANDLFLERLDLNARKLGNLAALGADDVIVVALAGGMFEQGASVSELPLMGKPGILQEFQRPIDGNETDPLVPTPHPAVEAFGADVGRGGEESPRDQLALASRLQPGSMEVLLKLEQFILHSRR</sequence>
<dbReference type="AlphaFoldDB" id="D5MLS8"/>
<dbReference type="AntiFam" id="ANF00190">
    <property type="entry name" value="Shadow ORF (opposite fur)"/>
</dbReference>
<organism evidence="1 2">
    <name type="scientific">Methylomirabilis oxygeniifera</name>
    <dbReference type="NCBI Taxonomy" id="671143"/>
    <lineage>
        <taxon>Bacteria</taxon>
        <taxon>Candidatus Methylomirabilota</taxon>
        <taxon>Candidatus Methylomirabilia</taxon>
        <taxon>Candidatus Methylomirabilales</taxon>
        <taxon>Candidatus Methylomirabilaceae</taxon>
        <taxon>Candidatus Methylomirabilis</taxon>
    </lineage>
</organism>
<evidence type="ECO:0000313" key="2">
    <source>
        <dbReference type="Proteomes" id="UP000006898"/>
    </source>
</evidence>
<dbReference type="EMBL" id="FP565575">
    <property type="protein sequence ID" value="CBE69985.1"/>
    <property type="molecule type" value="Genomic_DNA"/>
</dbReference>
<evidence type="ECO:0000313" key="1">
    <source>
        <dbReference type="EMBL" id="CBE69985.1"/>
    </source>
</evidence>
<dbReference type="Proteomes" id="UP000006898">
    <property type="component" value="Chromosome"/>
</dbReference>
<reference evidence="1 2" key="1">
    <citation type="journal article" date="2010" name="Nature">
        <title>Nitrite-driven anaerobic methane oxidation by oxygenic bacteria.</title>
        <authorList>
            <person name="Ettwig K.F."/>
            <person name="Butler M.K."/>
            <person name="Le Paslier D."/>
            <person name="Pelletier E."/>
            <person name="Mangenot S."/>
            <person name="Kuypers M.M.M."/>
            <person name="Schreiber F."/>
            <person name="Dutilh B.E."/>
            <person name="Zedelius J."/>
            <person name="de Beer D."/>
            <person name="Gloerich J."/>
            <person name="Wessels H.J.C.T."/>
            <person name="van Allen T."/>
            <person name="Luesken F."/>
            <person name="Wu M."/>
            <person name="van de Pas-Schoonen K.T."/>
            <person name="Op den Camp H.J.M."/>
            <person name="Janssen-Megens E.M."/>
            <person name="Francoijs K-J."/>
            <person name="Stunnenberg H."/>
            <person name="Weissenbach J."/>
            <person name="Jetten M.S.M."/>
            <person name="Strous M."/>
        </authorList>
    </citation>
    <scope>NUCLEOTIDE SEQUENCE [LARGE SCALE GENOMIC DNA]</scope>
</reference>
<dbReference type="STRING" id="671143.DAMO_2912"/>